<comment type="catalytic activity">
    <reaction evidence="9">
        <text>Typically cleaves a -Gly-|-Phe- bond to release an N-terminal, basic peptide of 5-8 residues from type IV prepilin, and then N-methylates the new N-terminal amino group, the methyl donor being S-adenosyl-L-methionine.</text>
        <dbReference type="EC" id="3.4.23.43"/>
    </reaction>
</comment>
<feature type="domain" description="Prepilin peptidase A24 N-terminal" evidence="12">
    <location>
        <begin position="17"/>
        <end position="97"/>
    </location>
</feature>
<comment type="similarity">
    <text evidence="2 8">Belongs to the peptidase A24 family.</text>
</comment>
<evidence type="ECO:0000256" key="6">
    <source>
        <dbReference type="ARBA" id="ARBA00022989"/>
    </source>
</evidence>
<dbReference type="Gene3D" id="1.20.120.1220">
    <property type="match status" value="1"/>
</dbReference>
<comment type="subcellular location">
    <subcellularLocation>
        <location evidence="1">Cell inner membrane</location>
        <topology evidence="1">Multi-pass membrane protein</topology>
    </subcellularLocation>
    <subcellularLocation>
        <location evidence="9">Cell membrane</location>
        <topology evidence="9">Multi-pass membrane protein</topology>
    </subcellularLocation>
</comment>
<keyword evidence="9" id="KW-0378">Hydrolase</keyword>
<feature type="transmembrane region" description="Helical" evidence="10">
    <location>
        <begin position="15"/>
        <end position="33"/>
    </location>
</feature>
<dbReference type="InterPro" id="IPR050882">
    <property type="entry name" value="Prepilin_peptidase/N-MTase"/>
</dbReference>
<dbReference type="PANTHER" id="PTHR30487:SF0">
    <property type="entry name" value="PREPILIN LEADER PEPTIDASE_N-METHYLTRANSFERASE-RELATED"/>
    <property type="match status" value="1"/>
</dbReference>
<keyword evidence="9" id="KW-0645">Protease</keyword>
<keyword evidence="9" id="KW-0511">Multifunctional enzyme</keyword>
<dbReference type="EMBL" id="CP089984">
    <property type="protein sequence ID" value="WXB15555.1"/>
    <property type="molecule type" value="Genomic_DNA"/>
</dbReference>
<dbReference type="InterPro" id="IPR014032">
    <property type="entry name" value="Peptidase_A24A_bac"/>
</dbReference>
<evidence type="ECO:0000256" key="2">
    <source>
        <dbReference type="ARBA" id="ARBA00005801"/>
    </source>
</evidence>
<sequence length="312" mass="33487">MTLNEIPLGFSRTCVIVFGLLWGSFLNVVIYRVPRELSIVRPRSRCPACEAPIAAYDNVPVLSYLILRGRARCCGAKVSPRYPLVEVLAAALSLAIFELLVRPLHADSSLGTAAIVYLVDLTLGLGLLAAAFIDAEYMYLPDPITLGGALLGIVTAPYRGSSYLESGISAAVAFVGIWLPFHVIYKAVRGRAGIGLGDAKLLALAAAWFGIFPATLFVLFAGSIQGALWAGVVYLVRGRIDEPQAVKEDREELQRAAAEGDEEARALLKEDPLGEAPEGIGQAPIAFGPFLILGILEYLFLGDLLMEWILGT</sequence>
<evidence type="ECO:0000256" key="9">
    <source>
        <dbReference type="RuleBase" id="RU003794"/>
    </source>
</evidence>
<dbReference type="PANTHER" id="PTHR30487">
    <property type="entry name" value="TYPE 4 PREPILIN-LIKE PROTEINS LEADER PEPTIDE-PROCESSING ENZYME"/>
    <property type="match status" value="1"/>
</dbReference>
<keyword evidence="7 10" id="KW-0472">Membrane</keyword>
<evidence type="ECO:0000256" key="8">
    <source>
        <dbReference type="RuleBase" id="RU003793"/>
    </source>
</evidence>
<reference evidence="13 14" key="1">
    <citation type="submission" date="2021-12" db="EMBL/GenBank/DDBJ databases">
        <title>Discovery of the Pendulisporaceae a myxobacterial family with distinct sporulation behavior and unique specialized metabolism.</title>
        <authorList>
            <person name="Garcia R."/>
            <person name="Popoff A."/>
            <person name="Bader C.D."/>
            <person name="Loehr J."/>
            <person name="Walesch S."/>
            <person name="Walt C."/>
            <person name="Boldt J."/>
            <person name="Bunk B."/>
            <person name="Haeckl F.J.F.P.J."/>
            <person name="Gunesch A.P."/>
            <person name="Birkelbach J."/>
            <person name="Nuebel U."/>
            <person name="Pietschmann T."/>
            <person name="Bach T."/>
            <person name="Mueller R."/>
        </authorList>
    </citation>
    <scope>NUCLEOTIDE SEQUENCE [LARGE SCALE GENOMIC DNA]</scope>
    <source>
        <strain evidence="13 14">MSr11954</strain>
    </source>
</reference>
<dbReference type="RefSeq" id="WP_394825186.1">
    <property type="nucleotide sequence ID" value="NZ_CP089984.1"/>
</dbReference>
<feature type="transmembrane region" description="Helical" evidence="10">
    <location>
        <begin position="140"/>
        <end position="160"/>
    </location>
</feature>
<evidence type="ECO:0000256" key="5">
    <source>
        <dbReference type="ARBA" id="ARBA00022692"/>
    </source>
</evidence>
<dbReference type="Pfam" id="PF01478">
    <property type="entry name" value="Peptidase_A24"/>
    <property type="match status" value="1"/>
</dbReference>
<dbReference type="EC" id="2.1.1.-" evidence="9"/>
<protein>
    <recommendedName>
        <fullName evidence="9">Prepilin leader peptidase/N-methyltransferase</fullName>
        <ecNumber evidence="9">2.1.1.-</ecNumber>
        <ecNumber evidence="9">3.4.23.43</ecNumber>
    </recommendedName>
</protein>
<evidence type="ECO:0000313" key="13">
    <source>
        <dbReference type="EMBL" id="WXB15555.1"/>
    </source>
</evidence>
<organism evidence="13 14">
    <name type="scientific">Pendulispora albinea</name>
    <dbReference type="NCBI Taxonomy" id="2741071"/>
    <lineage>
        <taxon>Bacteria</taxon>
        <taxon>Pseudomonadati</taxon>
        <taxon>Myxococcota</taxon>
        <taxon>Myxococcia</taxon>
        <taxon>Myxococcales</taxon>
        <taxon>Sorangiineae</taxon>
        <taxon>Pendulisporaceae</taxon>
        <taxon>Pendulispora</taxon>
    </lineage>
</organism>
<evidence type="ECO:0000256" key="10">
    <source>
        <dbReference type="SAM" id="Phobius"/>
    </source>
</evidence>
<keyword evidence="14" id="KW-1185">Reference proteome</keyword>
<comment type="function">
    <text evidence="9">Plays an essential role in type IV pili and type II pseudopili formation by proteolytically removing the leader sequence from substrate proteins and subsequently monomethylating the alpha-amino group of the newly exposed N-terminal phenylalanine.</text>
</comment>
<feature type="transmembrane region" description="Helical" evidence="10">
    <location>
        <begin position="166"/>
        <end position="185"/>
    </location>
</feature>
<evidence type="ECO:0000256" key="1">
    <source>
        <dbReference type="ARBA" id="ARBA00004429"/>
    </source>
</evidence>
<proteinExistence type="inferred from homology"/>
<accession>A0ABZ2M2F9</accession>
<feature type="domain" description="Prepilin type IV endopeptidase peptidase" evidence="11">
    <location>
        <begin position="123"/>
        <end position="229"/>
    </location>
</feature>
<dbReference type="Proteomes" id="UP001370348">
    <property type="component" value="Chromosome"/>
</dbReference>
<evidence type="ECO:0000256" key="7">
    <source>
        <dbReference type="ARBA" id="ARBA00023136"/>
    </source>
</evidence>
<dbReference type="EC" id="3.4.23.43" evidence="9"/>
<feature type="transmembrane region" description="Helical" evidence="10">
    <location>
        <begin position="82"/>
        <end position="101"/>
    </location>
</feature>
<evidence type="ECO:0000259" key="12">
    <source>
        <dbReference type="Pfam" id="PF06750"/>
    </source>
</evidence>
<gene>
    <name evidence="13" type="ORF">LZC94_48020</name>
</gene>
<feature type="transmembrane region" description="Helical" evidence="10">
    <location>
        <begin position="113"/>
        <end position="133"/>
    </location>
</feature>
<evidence type="ECO:0000259" key="11">
    <source>
        <dbReference type="Pfam" id="PF01478"/>
    </source>
</evidence>
<keyword evidence="9" id="KW-0489">Methyltransferase</keyword>
<name>A0ABZ2M2F9_9BACT</name>
<dbReference type="PRINTS" id="PR00864">
    <property type="entry name" value="PREPILNPTASE"/>
</dbReference>
<dbReference type="InterPro" id="IPR010627">
    <property type="entry name" value="Prepilin_pept_A24_N"/>
</dbReference>
<keyword evidence="5 9" id="KW-0812">Transmembrane</keyword>
<keyword evidence="3" id="KW-1003">Cell membrane</keyword>
<keyword evidence="6 10" id="KW-1133">Transmembrane helix</keyword>
<dbReference type="Pfam" id="PF06750">
    <property type="entry name" value="A24_N_bact"/>
    <property type="match status" value="1"/>
</dbReference>
<keyword evidence="9" id="KW-0808">Transferase</keyword>
<keyword evidence="4" id="KW-0997">Cell inner membrane</keyword>
<dbReference type="InterPro" id="IPR000045">
    <property type="entry name" value="Prepilin_IV_endopep_pep"/>
</dbReference>
<evidence type="ECO:0000256" key="4">
    <source>
        <dbReference type="ARBA" id="ARBA00022519"/>
    </source>
</evidence>
<evidence type="ECO:0000313" key="14">
    <source>
        <dbReference type="Proteomes" id="UP001370348"/>
    </source>
</evidence>
<evidence type="ECO:0000256" key="3">
    <source>
        <dbReference type="ARBA" id="ARBA00022475"/>
    </source>
</evidence>